<proteinExistence type="predicted"/>
<keyword evidence="3" id="KW-1185">Reference proteome</keyword>
<accession>Q7U8Y9</accession>
<dbReference type="CDD" id="cd05403">
    <property type="entry name" value="NT_KNTase_like"/>
    <property type="match status" value="1"/>
</dbReference>
<dbReference type="KEGG" id="syw:SYNW0470"/>
<gene>
    <name evidence="2" type="ordered locus">SYNW0470</name>
</gene>
<evidence type="ECO:0000313" key="2">
    <source>
        <dbReference type="EMBL" id="CAE06985.1"/>
    </source>
</evidence>
<dbReference type="HOGENOM" id="CLU_130257_9_3_3"/>
<protein>
    <recommendedName>
        <fullName evidence="1">Polymerase beta nucleotidyltransferase domain-containing protein</fullName>
    </recommendedName>
</protein>
<evidence type="ECO:0000259" key="1">
    <source>
        <dbReference type="Pfam" id="PF18765"/>
    </source>
</evidence>
<dbReference type="Pfam" id="PF18765">
    <property type="entry name" value="Polbeta"/>
    <property type="match status" value="1"/>
</dbReference>
<dbReference type="Proteomes" id="UP000001422">
    <property type="component" value="Chromosome"/>
</dbReference>
<name>Q7U8Y9_PARMW</name>
<dbReference type="eggNOG" id="COG1708">
    <property type="taxonomic scope" value="Bacteria"/>
</dbReference>
<organism evidence="2 3">
    <name type="scientific">Parasynechococcus marenigrum (strain WH8102)</name>
    <dbReference type="NCBI Taxonomy" id="84588"/>
    <lineage>
        <taxon>Bacteria</taxon>
        <taxon>Bacillati</taxon>
        <taxon>Cyanobacteriota</taxon>
        <taxon>Cyanophyceae</taxon>
        <taxon>Synechococcales</taxon>
        <taxon>Prochlorococcaceae</taxon>
        <taxon>Parasynechococcus</taxon>
        <taxon>Parasynechococcus marenigrum</taxon>
    </lineage>
</organism>
<sequence length="148" mass="15972">MPATAAALHHNHDVAHSFSTVALPWTTSRPLALPKQLGDGIDIALLKQGLQRLMACEGVGAVILFGSRPQGTARADSDLDLAVICREPELTSQQRTERWRTYRKALGPVGCGVDLVLQGQADAARLASSRWHVMKDVARHGVVLYASL</sequence>
<dbReference type="Gene3D" id="3.30.460.10">
    <property type="entry name" value="Beta Polymerase, domain 2"/>
    <property type="match status" value="1"/>
</dbReference>
<dbReference type="AlphaFoldDB" id="Q7U8Y9"/>
<dbReference type="STRING" id="84588.SYNW0470"/>
<dbReference type="SUPFAM" id="SSF81301">
    <property type="entry name" value="Nucleotidyltransferase"/>
    <property type="match status" value="1"/>
</dbReference>
<dbReference type="InterPro" id="IPR043519">
    <property type="entry name" value="NT_sf"/>
</dbReference>
<dbReference type="EMBL" id="BX569690">
    <property type="protein sequence ID" value="CAE06985.1"/>
    <property type="molecule type" value="Genomic_DNA"/>
</dbReference>
<feature type="domain" description="Polymerase beta nucleotidyltransferase" evidence="1">
    <location>
        <begin position="57"/>
        <end position="145"/>
    </location>
</feature>
<reference evidence="2 3" key="1">
    <citation type="journal article" date="2003" name="Nature">
        <title>The genome of a motile marine Synechococcus.</title>
        <authorList>
            <person name="Palenik B."/>
            <person name="Brahamsha B."/>
            <person name="Larimer F."/>
            <person name="Land M."/>
            <person name="Hauser L."/>
            <person name="Chain P."/>
            <person name="Lamerdin J."/>
            <person name="Regala W."/>
            <person name="Allen E.A."/>
            <person name="McCarren J."/>
            <person name="Paulsen I."/>
            <person name="Dufresne A."/>
            <person name="Partensky F."/>
            <person name="Webb E."/>
            <person name="Waterbury J."/>
        </authorList>
    </citation>
    <scope>NUCLEOTIDE SEQUENCE [LARGE SCALE GENOMIC DNA]</scope>
    <source>
        <strain evidence="2 3">WH8102</strain>
    </source>
</reference>
<evidence type="ECO:0000313" key="3">
    <source>
        <dbReference type="Proteomes" id="UP000001422"/>
    </source>
</evidence>
<dbReference type="InterPro" id="IPR041633">
    <property type="entry name" value="Polbeta"/>
</dbReference>